<dbReference type="STRING" id="402384.HM131_14100"/>
<dbReference type="GO" id="GO:0005886">
    <property type="term" value="C:plasma membrane"/>
    <property type="evidence" value="ECO:0007669"/>
    <property type="project" value="UniProtKB-SubCell"/>
</dbReference>
<evidence type="ECO:0000256" key="3">
    <source>
        <dbReference type="ARBA" id="ARBA00022475"/>
    </source>
</evidence>
<keyword evidence="4 8" id="KW-0812">Transmembrane</keyword>
<evidence type="ECO:0000256" key="2">
    <source>
        <dbReference type="ARBA" id="ARBA00006448"/>
    </source>
</evidence>
<keyword evidence="5 8" id="KW-1133">Transmembrane helix</keyword>
<keyword evidence="6 8" id="KW-0472">Membrane</keyword>
<dbReference type="PANTHER" id="PTHR34582:SF2">
    <property type="entry name" value="UPF0702 TRANSMEMBRANE PROTEIN YDFR"/>
    <property type="match status" value="1"/>
</dbReference>
<evidence type="ECO:0000313" key="10">
    <source>
        <dbReference type="EMBL" id="ARI77910.1"/>
    </source>
</evidence>
<dbReference type="EMBL" id="CP020772">
    <property type="protein sequence ID" value="ARI77910.1"/>
    <property type="molecule type" value="Genomic_DNA"/>
</dbReference>
<evidence type="ECO:0000313" key="11">
    <source>
        <dbReference type="Proteomes" id="UP000192527"/>
    </source>
</evidence>
<organism evidence="10 11">
    <name type="scientific">Halobacillus mangrovi</name>
    <dbReference type="NCBI Taxonomy" id="402384"/>
    <lineage>
        <taxon>Bacteria</taxon>
        <taxon>Bacillati</taxon>
        <taxon>Bacillota</taxon>
        <taxon>Bacilli</taxon>
        <taxon>Bacillales</taxon>
        <taxon>Bacillaceae</taxon>
        <taxon>Halobacillus</taxon>
    </lineage>
</organism>
<dbReference type="InterPro" id="IPR007353">
    <property type="entry name" value="DUF421"/>
</dbReference>
<comment type="subcellular location">
    <subcellularLocation>
        <location evidence="1">Cell membrane</location>
        <topology evidence="1">Multi-pass membrane protein</topology>
    </subcellularLocation>
</comment>
<accession>A0A1W5ZXB7</accession>
<name>A0A1W5ZXB7_9BACI</name>
<dbReference type="AlphaFoldDB" id="A0A1W5ZXB7"/>
<feature type="transmembrane region" description="Helical" evidence="8">
    <location>
        <begin position="6"/>
        <end position="24"/>
    </location>
</feature>
<keyword evidence="7" id="KW-0175">Coiled coil</keyword>
<evidence type="ECO:0000256" key="7">
    <source>
        <dbReference type="SAM" id="Coils"/>
    </source>
</evidence>
<protein>
    <submittedName>
        <fullName evidence="10">DUF421 domain-containing protein</fullName>
    </submittedName>
</protein>
<dbReference type="Gene3D" id="3.30.240.20">
    <property type="entry name" value="bsu07140 like domains"/>
    <property type="match status" value="1"/>
</dbReference>
<keyword evidence="11" id="KW-1185">Reference proteome</keyword>
<proteinExistence type="inferred from homology"/>
<dbReference type="InterPro" id="IPR023090">
    <property type="entry name" value="UPF0702_alpha/beta_dom_sf"/>
</dbReference>
<dbReference type="Proteomes" id="UP000192527">
    <property type="component" value="Chromosome"/>
</dbReference>
<reference evidence="10 11" key="1">
    <citation type="submission" date="2017-04" db="EMBL/GenBank/DDBJ databases">
        <title>The whole genome sequencing and assembly of Halobacillus mangrovi strain.</title>
        <authorList>
            <person name="Lee S.-J."/>
            <person name="Park M.-K."/>
            <person name="Kim J.-Y."/>
            <person name="Lee Y.-J."/>
            <person name="Yi H."/>
            <person name="Bahn Y.-S."/>
            <person name="Kim J.F."/>
            <person name="Lee D.-W."/>
        </authorList>
    </citation>
    <scope>NUCLEOTIDE SEQUENCE [LARGE SCALE GENOMIC DNA]</scope>
    <source>
        <strain evidence="10 11">KTB 131</strain>
    </source>
</reference>
<evidence type="ECO:0000256" key="8">
    <source>
        <dbReference type="SAM" id="Phobius"/>
    </source>
</evidence>
<dbReference type="OrthoDB" id="1796697at2"/>
<evidence type="ECO:0000256" key="4">
    <source>
        <dbReference type="ARBA" id="ARBA00022692"/>
    </source>
</evidence>
<dbReference type="KEGG" id="hmn:HM131_14100"/>
<dbReference type="PANTHER" id="PTHR34582">
    <property type="entry name" value="UPF0702 TRANSMEMBRANE PROTEIN YCAP"/>
    <property type="match status" value="1"/>
</dbReference>
<feature type="coiled-coil region" evidence="7">
    <location>
        <begin position="153"/>
        <end position="183"/>
    </location>
</feature>
<dbReference type="Pfam" id="PF04239">
    <property type="entry name" value="DUF421"/>
    <property type="match status" value="1"/>
</dbReference>
<gene>
    <name evidence="10" type="ORF">HM131_14100</name>
</gene>
<evidence type="ECO:0000259" key="9">
    <source>
        <dbReference type="Pfam" id="PF04239"/>
    </source>
</evidence>
<comment type="similarity">
    <text evidence="2">Belongs to the UPF0702 family.</text>
</comment>
<feature type="transmembrane region" description="Helical" evidence="8">
    <location>
        <begin position="31"/>
        <end position="50"/>
    </location>
</feature>
<evidence type="ECO:0000256" key="5">
    <source>
        <dbReference type="ARBA" id="ARBA00022989"/>
    </source>
</evidence>
<keyword evidence="3" id="KW-1003">Cell membrane</keyword>
<evidence type="ECO:0000256" key="1">
    <source>
        <dbReference type="ARBA" id="ARBA00004651"/>
    </source>
</evidence>
<evidence type="ECO:0000256" key="6">
    <source>
        <dbReference type="ARBA" id="ARBA00023136"/>
    </source>
</evidence>
<feature type="domain" description="YetF C-terminal" evidence="9">
    <location>
        <begin position="78"/>
        <end position="192"/>
    </location>
</feature>
<feature type="transmembrane region" description="Helical" evidence="8">
    <location>
        <begin position="56"/>
        <end position="75"/>
    </location>
</feature>
<dbReference type="RefSeq" id="WP_085030371.1">
    <property type="nucleotide sequence ID" value="NZ_CP020772.1"/>
</dbReference>
<sequence>MEWDFIWKAALIVVVGTFLLRIAGRKTISQMTLAETVIMIAIGSLLIQPVAGKNVWVTFMVGGILILTLLAMEYVQVKSDGLERLITGKSKVVIQNGKIQVKTLSRLRMTVDQLEMNLRQRNVTNITDVDWATLEPNGQVGFTLKQDSQPVTKKDLNQLIQALESNAQQLAQLKLQLATEEAQPKQNIFTEINDKRAKENFPDQLQ</sequence>